<reference evidence="1 2" key="1">
    <citation type="submission" date="2016-01" db="EMBL/GenBank/DDBJ databases">
        <authorList>
            <person name="Oliw E.H."/>
        </authorList>
    </citation>
    <scope>NUCLEOTIDE SEQUENCE [LARGE SCALE GENOMIC DNA]</scope>
    <source>
        <strain evidence="1 2">MJR7757A</strain>
    </source>
</reference>
<dbReference type="Proteomes" id="UP000070646">
    <property type="component" value="Unassembled WGS sequence"/>
</dbReference>
<proteinExistence type="predicted"/>
<dbReference type="RefSeq" id="WP_311735369.1">
    <property type="nucleotide sequence ID" value="NZ_CP148593.1"/>
</dbReference>
<dbReference type="InterPro" id="IPR011990">
    <property type="entry name" value="TPR-like_helical_dom_sf"/>
</dbReference>
<accession>A0A133N7Z6</accession>
<evidence type="ECO:0000313" key="1">
    <source>
        <dbReference type="EMBL" id="KXA12425.1"/>
    </source>
</evidence>
<organism evidence="1 2">
    <name type="scientific">Clostridium perfringens</name>
    <dbReference type="NCBI Taxonomy" id="1502"/>
    <lineage>
        <taxon>Bacteria</taxon>
        <taxon>Bacillati</taxon>
        <taxon>Bacillota</taxon>
        <taxon>Clostridia</taxon>
        <taxon>Eubacteriales</taxon>
        <taxon>Clostridiaceae</taxon>
        <taxon>Clostridium</taxon>
    </lineage>
</organism>
<dbReference type="SUPFAM" id="SSF48452">
    <property type="entry name" value="TPR-like"/>
    <property type="match status" value="1"/>
</dbReference>
<protein>
    <submittedName>
        <fullName evidence="1">Uncharacterized protein</fullName>
    </submittedName>
</protein>
<dbReference type="AlphaFoldDB" id="A0A133N7Z6"/>
<gene>
    <name evidence="1" type="ORF">HMPREF3222_01363</name>
</gene>
<dbReference type="PATRIC" id="fig|1502.174.peg.1378"/>
<sequence length="127" mass="14594">MNFNMSIIISKCLIDDLIEQIEFIMKKVEGLKESTYIKESLKKARKYICSREYDKAELLLKNALIINSSSAEIENLLGVIEEKRGNVLLAQRYYRAALAFEPCYLPADNNLKRTVFYNSGISKFDLG</sequence>
<evidence type="ECO:0000313" key="2">
    <source>
        <dbReference type="Proteomes" id="UP000070646"/>
    </source>
</evidence>
<name>A0A133N7Z6_CLOPF</name>
<comment type="caution">
    <text evidence="1">The sequence shown here is derived from an EMBL/GenBank/DDBJ whole genome shotgun (WGS) entry which is preliminary data.</text>
</comment>
<dbReference type="Gene3D" id="1.25.40.10">
    <property type="entry name" value="Tetratricopeptide repeat domain"/>
    <property type="match status" value="1"/>
</dbReference>
<dbReference type="EMBL" id="LRPU01000066">
    <property type="protein sequence ID" value="KXA12425.1"/>
    <property type="molecule type" value="Genomic_DNA"/>
</dbReference>